<accession>X1T2U0</accession>
<gene>
    <name evidence="1" type="ORF">S12H4_31654</name>
</gene>
<sequence>MEQTEMVGKAQTVLGLLDSDSFDVTLPHEHFLYGNFFWREIHDKGK</sequence>
<dbReference type="EMBL" id="BARW01018494">
    <property type="protein sequence ID" value="GAI99632.1"/>
    <property type="molecule type" value="Genomic_DNA"/>
</dbReference>
<dbReference type="AlphaFoldDB" id="X1T2U0"/>
<comment type="caution">
    <text evidence="1">The sequence shown here is derived from an EMBL/GenBank/DDBJ whole genome shotgun (WGS) entry which is preliminary data.</text>
</comment>
<organism evidence="1">
    <name type="scientific">marine sediment metagenome</name>
    <dbReference type="NCBI Taxonomy" id="412755"/>
    <lineage>
        <taxon>unclassified sequences</taxon>
        <taxon>metagenomes</taxon>
        <taxon>ecological metagenomes</taxon>
    </lineage>
</organism>
<proteinExistence type="predicted"/>
<protein>
    <submittedName>
        <fullName evidence="1">Uncharacterized protein</fullName>
    </submittedName>
</protein>
<evidence type="ECO:0000313" key="1">
    <source>
        <dbReference type="EMBL" id="GAI99632.1"/>
    </source>
</evidence>
<name>X1T2U0_9ZZZZ</name>
<reference evidence="1" key="1">
    <citation type="journal article" date="2014" name="Front. Microbiol.">
        <title>High frequency of phylogenetically diverse reductive dehalogenase-homologous genes in deep subseafloor sedimentary metagenomes.</title>
        <authorList>
            <person name="Kawai M."/>
            <person name="Futagami T."/>
            <person name="Toyoda A."/>
            <person name="Takaki Y."/>
            <person name="Nishi S."/>
            <person name="Hori S."/>
            <person name="Arai W."/>
            <person name="Tsubouchi T."/>
            <person name="Morono Y."/>
            <person name="Uchiyama I."/>
            <person name="Ito T."/>
            <person name="Fujiyama A."/>
            <person name="Inagaki F."/>
            <person name="Takami H."/>
        </authorList>
    </citation>
    <scope>NUCLEOTIDE SEQUENCE</scope>
    <source>
        <strain evidence="1">Expedition CK06-06</strain>
    </source>
</reference>
<dbReference type="Gene3D" id="3.20.20.140">
    <property type="entry name" value="Metal-dependent hydrolases"/>
    <property type="match status" value="1"/>
</dbReference>